<gene>
    <name evidence="3" type="ORF">A3D25_03945</name>
</gene>
<dbReference type="Gene3D" id="3.20.20.140">
    <property type="entry name" value="Metal-dependent hydrolases"/>
    <property type="match status" value="1"/>
</dbReference>
<organism evidence="3 4">
    <name type="scientific">Candidatus Daviesbacteria bacterium RIFCSPHIGHO2_02_FULL_43_12</name>
    <dbReference type="NCBI Taxonomy" id="1797776"/>
    <lineage>
        <taxon>Bacteria</taxon>
        <taxon>Candidatus Daviesiibacteriota</taxon>
    </lineage>
</organism>
<evidence type="ECO:0000313" key="3">
    <source>
        <dbReference type="EMBL" id="OGE39929.1"/>
    </source>
</evidence>
<dbReference type="AlphaFoldDB" id="A0A1F5KGE2"/>
<reference evidence="3 4" key="1">
    <citation type="journal article" date="2016" name="Nat. Commun.">
        <title>Thousands of microbial genomes shed light on interconnected biogeochemical processes in an aquifer system.</title>
        <authorList>
            <person name="Anantharaman K."/>
            <person name="Brown C.T."/>
            <person name="Hug L.A."/>
            <person name="Sharon I."/>
            <person name="Castelle C.J."/>
            <person name="Probst A.J."/>
            <person name="Thomas B.C."/>
            <person name="Singh A."/>
            <person name="Wilkins M.J."/>
            <person name="Karaoz U."/>
            <person name="Brodie E.L."/>
            <person name="Williams K.H."/>
            <person name="Hubbard S.S."/>
            <person name="Banfield J.F."/>
        </authorList>
    </citation>
    <scope>NUCLEOTIDE SEQUENCE [LARGE SCALE GENOMIC DNA]</scope>
</reference>
<feature type="domain" description="4'-phosphopantetheinyl transferase" evidence="2">
    <location>
        <begin position="282"/>
        <end position="384"/>
    </location>
</feature>
<dbReference type="GO" id="GO:0008897">
    <property type="term" value="F:holo-[acyl-carrier-protein] synthase activity"/>
    <property type="evidence" value="ECO:0007669"/>
    <property type="project" value="InterPro"/>
</dbReference>
<name>A0A1F5KGE2_9BACT</name>
<dbReference type="Pfam" id="PF01648">
    <property type="entry name" value="ACPS"/>
    <property type="match status" value="1"/>
</dbReference>
<evidence type="ECO:0000313" key="4">
    <source>
        <dbReference type="Proteomes" id="UP000177328"/>
    </source>
</evidence>
<comment type="caution">
    <text evidence="3">The sequence shown here is derived from an EMBL/GenBank/DDBJ whole genome shotgun (WGS) entry which is preliminary data.</text>
</comment>
<dbReference type="SUPFAM" id="SSF56214">
    <property type="entry name" value="4'-phosphopantetheinyl transferase"/>
    <property type="match status" value="2"/>
</dbReference>
<protein>
    <recommendedName>
        <fullName evidence="2">4'-phosphopantetheinyl transferase domain-containing protein</fullName>
    </recommendedName>
</protein>
<proteinExistence type="predicted"/>
<evidence type="ECO:0000256" key="1">
    <source>
        <dbReference type="ARBA" id="ARBA00022679"/>
    </source>
</evidence>
<dbReference type="InterPro" id="IPR037143">
    <property type="entry name" value="4-PPantetheinyl_Trfase_dom_sf"/>
</dbReference>
<keyword evidence="1" id="KW-0808">Transferase</keyword>
<accession>A0A1F5KGE2</accession>
<sequence>MVALYIKQDIEPDLTSAETVKRIHRQRGLAIAPHPLFQRIHDSLGEEGVLSVAKSIDPEVYWDGFDIFNAGAAAVTRGFPNEKALAFYLQHQDELGAPIGSTDSHGGLIGQAVTSYVDNLPDAIKSKDTGILLLDPEEFTARLATLLETLCPKRLRPGIIARGERIQRLHRSRIKQPLGVAVVQGGRHEEADLSFLSLRELGRYNLLTEGQKTGWLASRLALKLAYGNVTGLPADLFPMISVDNKIQPGSYSGPPFISANPNLHYSLSHSETVGMGGVSSHPVGVDIEKVIARSHRLLDYIATPGEQAQEEGGLDRHQLVTRIWTLKEAIAKGTQIGISMRDLVVQLSRQRGDTYAAKVYYRGKHLSDWRAEVFHRGDYYLSIAHQLEDTPQDFAIHWQ</sequence>
<evidence type="ECO:0000259" key="2">
    <source>
        <dbReference type="Pfam" id="PF01648"/>
    </source>
</evidence>
<dbReference type="Proteomes" id="UP000177328">
    <property type="component" value="Unassembled WGS sequence"/>
</dbReference>
<dbReference type="Gene3D" id="3.90.470.20">
    <property type="entry name" value="4'-phosphopantetheinyl transferase domain"/>
    <property type="match status" value="1"/>
</dbReference>
<dbReference type="GO" id="GO:0000287">
    <property type="term" value="F:magnesium ion binding"/>
    <property type="evidence" value="ECO:0007669"/>
    <property type="project" value="InterPro"/>
</dbReference>
<dbReference type="InterPro" id="IPR008278">
    <property type="entry name" value="4-PPantetheinyl_Trfase_dom"/>
</dbReference>
<dbReference type="EMBL" id="MFDD01000014">
    <property type="protein sequence ID" value="OGE39929.1"/>
    <property type="molecule type" value="Genomic_DNA"/>
</dbReference>